<dbReference type="GO" id="GO:0000981">
    <property type="term" value="F:DNA-binding transcription factor activity, RNA polymerase II-specific"/>
    <property type="evidence" value="ECO:0007669"/>
    <property type="project" value="TreeGrafter"/>
</dbReference>
<dbReference type="SMART" id="SM00225">
    <property type="entry name" value="BTB"/>
    <property type="match status" value="1"/>
</dbReference>
<dbReference type="AlphaFoldDB" id="A0A8C4QYS4"/>
<protein>
    <recommendedName>
        <fullName evidence="1">BTB domain-containing protein</fullName>
    </recommendedName>
</protein>
<keyword evidence="3" id="KW-1185">Reference proteome</keyword>
<dbReference type="Proteomes" id="UP000694388">
    <property type="component" value="Unplaced"/>
</dbReference>
<dbReference type="InterPro" id="IPR011333">
    <property type="entry name" value="SKP1/BTB/POZ_sf"/>
</dbReference>
<proteinExistence type="predicted"/>
<accession>A0A8C4QYS4</accession>
<dbReference type="PROSITE" id="PS50097">
    <property type="entry name" value="BTB"/>
    <property type="match status" value="1"/>
</dbReference>
<dbReference type="Ensembl" id="ENSEBUT00000022903.1">
    <property type="protein sequence ID" value="ENSEBUP00000022327.1"/>
    <property type="gene ID" value="ENSEBUG00000013752.1"/>
</dbReference>
<evidence type="ECO:0000259" key="1">
    <source>
        <dbReference type="PROSITE" id="PS50097"/>
    </source>
</evidence>
<dbReference type="Pfam" id="PF00651">
    <property type="entry name" value="BTB"/>
    <property type="match status" value="1"/>
</dbReference>
<dbReference type="GO" id="GO:0000978">
    <property type="term" value="F:RNA polymerase II cis-regulatory region sequence-specific DNA binding"/>
    <property type="evidence" value="ECO:0007669"/>
    <property type="project" value="TreeGrafter"/>
</dbReference>
<dbReference type="PANTHER" id="PTHR46105:SF6">
    <property type="entry name" value="ZINC FINGER AND BTB DOMAIN-CONTAINING PROTEIN 7A"/>
    <property type="match status" value="1"/>
</dbReference>
<dbReference type="Gene3D" id="3.30.710.10">
    <property type="entry name" value="Potassium Channel Kv1.1, Chain A"/>
    <property type="match status" value="1"/>
</dbReference>
<dbReference type="SUPFAM" id="SSF54695">
    <property type="entry name" value="POZ domain"/>
    <property type="match status" value="1"/>
</dbReference>
<dbReference type="GeneTree" id="ENSGT00940000156265"/>
<reference evidence="2" key="1">
    <citation type="submission" date="2025-08" db="UniProtKB">
        <authorList>
            <consortium name="Ensembl"/>
        </authorList>
    </citation>
    <scope>IDENTIFICATION</scope>
</reference>
<dbReference type="InterPro" id="IPR050457">
    <property type="entry name" value="ZnFinger_BTB_dom_contain"/>
</dbReference>
<evidence type="ECO:0000313" key="2">
    <source>
        <dbReference type="Ensembl" id="ENSEBUP00000022327.1"/>
    </source>
</evidence>
<reference evidence="2" key="2">
    <citation type="submission" date="2025-09" db="UniProtKB">
        <authorList>
            <consortium name="Ensembl"/>
        </authorList>
    </citation>
    <scope>IDENTIFICATION</scope>
</reference>
<dbReference type="InterPro" id="IPR000210">
    <property type="entry name" value="BTB/POZ_dom"/>
</dbReference>
<organism evidence="2 3">
    <name type="scientific">Eptatretus burgeri</name>
    <name type="common">Inshore hagfish</name>
    <dbReference type="NCBI Taxonomy" id="7764"/>
    <lineage>
        <taxon>Eukaryota</taxon>
        <taxon>Metazoa</taxon>
        <taxon>Chordata</taxon>
        <taxon>Craniata</taxon>
        <taxon>Vertebrata</taxon>
        <taxon>Cyclostomata</taxon>
        <taxon>Myxini</taxon>
        <taxon>Myxiniformes</taxon>
        <taxon>Myxinidae</taxon>
        <taxon>Eptatretinae</taxon>
        <taxon>Eptatretus</taxon>
    </lineage>
</organism>
<name>A0A8C4QYS4_EPTBU</name>
<evidence type="ECO:0000313" key="3">
    <source>
        <dbReference type="Proteomes" id="UP000694388"/>
    </source>
</evidence>
<feature type="domain" description="BTB" evidence="1">
    <location>
        <begin position="34"/>
        <end position="99"/>
    </location>
</feature>
<dbReference type="PANTHER" id="PTHR46105">
    <property type="entry name" value="AGAP004733-PA"/>
    <property type="match status" value="1"/>
</dbReference>
<sequence>MQCDGLNLVELRYVDYPSTLLLRMNELRLAGQFCDVTVEVDGLQFRAHRSVLASASKLFENLFSQQPQASKLFRLDFLSSKAFGLVLEFLYTASLKVEVEALESLRSAAHILQLGPLEQVCSLVLQQATTSPTDETMFDGLSSSVNEMVMNVTVGAGNCGDGESAPRNACERTYGDVGADELSATASGLSTIERQLVSLSQESVDGLCEGTPACQLVGMLEEDTGGQDNDEHLENQNLAQVIVLPVDGFVEQQSAVAAVEALPEPGEGIERIEVEDVAEAEQPDLIEREQPAAPQPRPHVPNQCFVCRMVVNSTAELGSHL</sequence>